<feature type="repeat" description="ANK" evidence="3">
    <location>
        <begin position="1260"/>
        <end position="1292"/>
    </location>
</feature>
<feature type="repeat" description="ANK" evidence="3">
    <location>
        <begin position="1405"/>
        <end position="1437"/>
    </location>
</feature>
<feature type="region of interest" description="Disordered" evidence="4">
    <location>
        <begin position="1"/>
        <end position="36"/>
    </location>
</feature>
<keyword evidence="2 3" id="KW-0040">ANK repeat</keyword>
<dbReference type="eggNOG" id="KOG0192">
    <property type="taxonomic scope" value="Eukaryota"/>
</dbReference>
<dbReference type="Pfam" id="PF00023">
    <property type="entry name" value="Ank"/>
    <property type="match status" value="3"/>
</dbReference>
<feature type="repeat" description="ANK" evidence="3">
    <location>
        <begin position="1543"/>
        <end position="1575"/>
    </location>
</feature>
<dbReference type="PROSITE" id="PS50088">
    <property type="entry name" value="ANK_REPEAT"/>
    <property type="match status" value="22"/>
</dbReference>
<dbReference type="eggNOG" id="KOG4177">
    <property type="taxonomic scope" value="Eukaryota"/>
</dbReference>
<dbReference type="STRING" id="535722.E4UZF3"/>
<dbReference type="PRINTS" id="PR01415">
    <property type="entry name" value="ANKYRIN"/>
</dbReference>
<feature type="repeat" description="ANK" evidence="3">
    <location>
        <begin position="1151"/>
        <end position="1183"/>
    </location>
</feature>
<feature type="repeat" description="ANK" evidence="3">
    <location>
        <begin position="982"/>
        <end position="1014"/>
    </location>
</feature>
<dbReference type="HOGENOM" id="CLU_005897_0_0_1"/>
<name>E4UZF3_ARTGP</name>
<reference evidence="6" key="1">
    <citation type="journal article" date="2012" name="MBio">
        <title>Comparative genome analysis of Trichophyton rubrum and related dermatophytes reveals candidate genes involved in infection.</title>
        <authorList>
            <person name="Martinez D.A."/>
            <person name="Oliver B.G."/>
            <person name="Graeser Y."/>
            <person name="Goldberg J.M."/>
            <person name="Li W."/>
            <person name="Martinez-Rossi N.M."/>
            <person name="Monod M."/>
            <person name="Shelest E."/>
            <person name="Barton R.C."/>
            <person name="Birch E."/>
            <person name="Brakhage A.A."/>
            <person name="Chen Z."/>
            <person name="Gurr S.J."/>
            <person name="Heiman D."/>
            <person name="Heitman J."/>
            <person name="Kosti I."/>
            <person name="Rossi A."/>
            <person name="Saif S."/>
            <person name="Samalova M."/>
            <person name="Saunders C.W."/>
            <person name="Shea T."/>
            <person name="Summerbell R.C."/>
            <person name="Xu J."/>
            <person name="Young S."/>
            <person name="Zeng Q."/>
            <person name="Birren B.W."/>
            <person name="Cuomo C.A."/>
            <person name="White T.C."/>
        </authorList>
    </citation>
    <scope>NUCLEOTIDE SEQUENCE [LARGE SCALE GENOMIC DNA]</scope>
    <source>
        <strain evidence="6">ATCC MYA-4604 / CBS 118893</strain>
    </source>
</reference>
<dbReference type="OMA" id="SVTDDGW"/>
<evidence type="ECO:0000256" key="2">
    <source>
        <dbReference type="ARBA" id="ARBA00023043"/>
    </source>
</evidence>
<evidence type="ECO:0000256" key="1">
    <source>
        <dbReference type="ARBA" id="ARBA00022737"/>
    </source>
</evidence>
<feature type="repeat" description="ANK" evidence="3">
    <location>
        <begin position="1080"/>
        <end position="1112"/>
    </location>
</feature>
<feature type="repeat" description="ANK" evidence="3">
    <location>
        <begin position="1048"/>
        <end position="1080"/>
    </location>
</feature>
<feature type="compositionally biased region" description="Polar residues" evidence="4">
    <location>
        <begin position="18"/>
        <end position="33"/>
    </location>
</feature>
<proteinExistence type="predicted"/>
<dbReference type="PROSITE" id="PS50297">
    <property type="entry name" value="ANK_REP_REGION"/>
    <property type="match status" value="20"/>
</dbReference>
<feature type="repeat" description="ANK" evidence="3">
    <location>
        <begin position="786"/>
        <end position="818"/>
    </location>
</feature>
<dbReference type="InterPro" id="IPR036770">
    <property type="entry name" value="Ankyrin_rpt-contain_sf"/>
</dbReference>
<dbReference type="InParanoid" id="E4UZF3"/>
<dbReference type="Pfam" id="PF13637">
    <property type="entry name" value="Ank_4"/>
    <property type="match status" value="1"/>
</dbReference>
<feature type="repeat" description="ANK" evidence="3">
    <location>
        <begin position="1227"/>
        <end position="1259"/>
    </location>
</feature>
<feature type="repeat" description="ANK" evidence="3">
    <location>
        <begin position="1362"/>
        <end position="1394"/>
    </location>
</feature>
<dbReference type="InterPro" id="IPR002110">
    <property type="entry name" value="Ankyrin_rpt"/>
</dbReference>
<dbReference type="Pfam" id="PF12796">
    <property type="entry name" value="Ank_2"/>
    <property type="match status" value="9"/>
</dbReference>
<dbReference type="RefSeq" id="XP_003171937.1">
    <property type="nucleotide sequence ID" value="XM_003171889.1"/>
</dbReference>
<dbReference type="InterPro" id="IPR051165">
    <property type="entry name" value="Multifunctional_ANK_Repeat"/>
</dbReference>
<dbReference type="Proteomes" id="UP000002669">
    <property type="component" value="Unassembled WGS sequence"/>
</dbReference>
<feature type="repeat" description="ANK" evidence="3">
    <location>
        <begin position="1609"/>
        <end position="1641"/>
    </location>
</feature>
<feature type="repeat" description="ANK" evidence="3">
    <location>
        <begin position="718"/>
        <end position="751"/>
    </location>
</feature>
<feature type="repeat" description="ANK" evidence="3">
    <location>
        <begin position="752"/>
        <end position="784"/>
    </location>
</feature>
<sequence>MPQGRFQCPLSHSEPPRDTSQAPNDVSRQQGETIQDPLALADTSSSVSPNGSLFEAFEKATKTFNLCPNRVWAVAGKALPELLPVGKPVPSHSGHDHCEIDHCQLSSLDSTKLPRRHECNDSKCEQLRVFPEDKLEEATWKGKSTVWALDGRTLLDFPRPFMAISHVWSDGTGAGHWRQRGEGVNSCLYSYFKTIAEQFQCEGIWWDTISIPDERAARAQAIRDMQRNYQYSRVTLVHDCFLRNWEWIDAETSCFAILMSPWFSRGWTALELAESRKVKVIFKGPYGRPLIKDLDEDILAKSTDSEISESHRISTNIIRNLRDGITTLNDLLATLGSRYTSVSKDKAIIASLLLGVNIQSKNRRESVLESALYTRILEKFHKISHGHLYHGSATMTQNWIWCPTSLFNMPTASNRNPLVIENGGDLVGEWKLVPVDNTLSERYSWDYKQPVLTDRIQHALKRPERYVLLIEPDLESPDKGLLVEAVESKGETGELHCRYIGGLSFSRASLKQYIKETKAVKEMQVRILSNMEEAKDVDRPAWDLVQALDNENSAKRNSALVSGTDEMEAKSEVDQSNCSNEEQKAEGSSLVSAAKAGSEEHVYKCLSLGVDPNYQDEYQWTALHYATLRGHSKVIKLLLSQFNADANTQDRLGQQALHLAAERGNCKVVELLCEYTKDPQRTFDGETTLHRAAWGGSLAVVDFIINFLGESISARDAKGRTALHLAAEKGFEPVVALLLEKMGSELDIQDMNGVTPFYYAVANGHELVSQLLADKGANVLAKDCIFGWTPLHCAAAIGHEAIVHMLLRKETDVNAKDQYVQWTPLHFAAMNGHFNMVKLLVEKQAKVNASDREGWTPRQLAEVKRHTRVASYLIEKGDNGKLHQMEDDRWMPQHCFAVDGQSDPCQLLKLERDLPNMPLLRWVALTGLKITFDFIVTSRGGDIEAKGEDGYTLLQWAVLNGLEGVFSLLTKYDVNMRVESKSGEKLIHLAVSNRHDTLVKLLIGHGAFINATDNDTMTPLHYAVRNQDQAVVELLVNSGANIDAKARDGSYPLYLSVRYGYEKIAKFLIAKGASTNILHSGWTLLITAAHFGHEAVARLLVDEGLDVDAKDNEDLRVLVHAAIGGNERVVLLLIDKGADINKADSRSTSSKRTTLLHYASKNGHREVVERLLDKGADVNAWDNDSKTPLYEATSTGHKEIAMLLLGRGSMVTCGNRSIYPQRPGSLSNATPLHNAAAAGMEEVVDLLIKKGADVEAMTDDGERPIHCAARRGEEETVRMLIRHKAKLKVSTKEQYYTPLHLAADFGHDGVIEVLIDSGADIEAKSREYQYTPLHLAAKSGHERVVKLLIQRGAGIEVKTVKTCFTPLHLAAQYGHERVVELLLENGADTKAEDDDPGWGVLQTFRLGTPLHVAAAARQEGVVKLLIEKGVNVDAINKNGNTPLEVAITKSKEDVARDITNREGVIAEREIQARNERTIMRLIESGADIRLKQKEGWTPLHGAASQGYVAVARLLLKKGANIEAKREKGGYSGWDSVLVGLILEGMTPLHTAAQCGQKEMAELLLEEGASIDAMTKEGATPLHLAAWRGRLSIIELLLDKGAYIEAKSDKGYTPLHVSSFEGELSVVELLVHRGADINARSRFKKTPLHFAKESRGRKAFDFLVANGAGY</sequence>
<dbReference type="SMART" id="SM00248">
    <property type="entry name" value="ANK"/>
    <property type="match status" value="28"/>
</dbReference>
<evidence type="ECO:0000256" key="3">
    <source>
        <dbReference type="PROSITE-ProRule" id="PRU00023"/>
    </source>
</evidence>
<dbReference type="PANTHER" id="PTHR24123:SF33">
    <property type="entry name" value="PROTEIN HOS4"/>
    <property type="match status" value="1"/>
</dbReference>
<dbReference type="GeneID" id="10027197"/>
<dbReference type="PANTHER" id="PTHR24123">
    <property type="entry name" value="ANKYRIN REPEAT-CONTAINING"/>
    <property type="match status" value="1"/>
</dbReference>
<dbReference type="SUPFAM" id="SSF48403">
    <property type="entry name" value="Ankyrin repeat"/>
    <property type="match status" value="4"/>
</dbReference>
<evidence type="ECO:0000256" key="4">
    <source>
        <dbReference type="SAM" id="MobiDB-lite"/>
    </source>
</evidence>
<dbReference type="VEuPathDB" id="FungiDB:MGYG_06481"/>
<feature type="repeat" description="ANK" evidence="3">
    <location>
        <begin position="1576"/>
        <end position="1608"/>
    </location>
</feature>
<dbReference type="OrthoDB" id="4192169at2759"/>
<evidence type="ECO:0000313" key="6">
    <source>
        <dbReference type="Proteomes" id="UP000002669"/>
    </source>
</evidence>
<feature type="repeat" description="ANK" evidence="3">
    <location>
        <begin position="1328"/>
        <end position="1360"/>
    </location>
</feature>
<keyword evidence="1" id="KW-0677">Repeat</keyword>
<keyword evidence="6" id="KW-1185">Reference proteome</keyword>
<feature type="repeat" description="ANK" evidence="3">
    <location>
        <begin position="1494"/>
        <end position="1526"/>
    </location>
</feature>
<gene>
    <name evidence="5" type="ORF">MGYG_06481</name>
</gene>
<feature type="repeat" description="ANK" evidence="3">
    <location>
        <begin position="1294"/>
        <end position="1326"/>
    </location>
</feature>
<dbReference type="Gene3D" id="1.25.40.20">
    <property type="entry name" value="Ankyrin repeat-containing domain"/>
    <property type="match status" value="12"/>
</dbReference>
<feature type="repeat" description="ANK" evidence="3">
    <location>
        <begin position="1113"/>
        <end position="1145"/>
    </location>
</feature>
<protein>
    <submittedName>
        <fullName evidence="5">Ankyrin repeat domain-containing protein 52</fullName>
    </submittedName>
</protein>
<organism evidence="6">
    <name type="scientific">Arthroderma gypseum (strain ATCC MYA-4604 / CBS 118893)</name>
    <name type="common">Microsporum gypseum</name>
    <dbReference type="NCBI Taxonomy" id="535722"/>
    <lineage>
        <taxon>Eukaryota</taxon>
        <taxon>Fungi</taxon>
        <taxon>Dikarya</taxon>
        <taxon>Ascomycota</taxon>
        <taxon>Pezizomycotina</taxon>
        <taxon>Eurotiomycetes</taxon>
        <taxon>Eurotiomycetidae</taxon>
        <taxon>Onygenales</taxon>
        <taxon>Arthrodermataceae</taxon>
        <taxon>Nannizzia</taxon>
    </lineage>
</organism>
<feature type="repeat" description="ANK" evidence="3">
    <location>
        <begin position="1015"/>
        <end position="1047"/>
    </location>
</feature>
<feature type="repeat" description="ANK" evidence="3">
    <location>
        <begin position="820"/>
        <end position="852"/>
    </location>
</feature>
<feature type="repeat" description="ANK" evidence="3">
    <location>
        <begin position="618"/>
        <end position="651"/>
    </location>
</feature>
<evidence type="ECO:0000313" key="5">
    <source>
        <dbReference type="EMBL" id="EFR03483.1"/>
    </source>
</evidence>
<feature type="region of interest" description="Disordered" evidence="4">
    <location>
        <begin position="555"/>
        <end position="586"/>
    </location>
</feature>
<accession>E4UZF3</accession>
<dbReference type="EMBL" id="DS989826">
    <property type="protein sequence ID" value="EFR03483.1"/>
    <property type="molecule type" value="Genomic_DNA"/>
</dbReference>
<feature type="repeat" description="ANK" evidence="3">
    <location>
        <begin position="1184"/>
        <end position="1216"/>
    </location>
</feature>